<dbReference type="InterPro" id="IPR004017">
    <property type="entry name" value="Cys_rich_dom"/>
</dbReference>
<dbReference type="SMART" id="SM00822">
    <property type="entry name" value="PKS_KR"/>
    <property type="match status" value="1"/>
</dbReference>
<sequence>MSTTTSYSQLEEELQNSLDGEVSFENDYRALYATDSSNYRQLPVGVVFPKNKQDIIKTVSLCRKHNLHILTRGGGTSLAGQCCNTGLIMDFSKYYNKIIDIDPEKKTARIQTGLVLDDLNRALEGHGLIFGPDPSTHNHCTLGGMMGNNSCGIHSVMAQVEDGGVRTSDFVESAEILTYSGEKFEVGPNTEEELQEIISKADEKGKIYGRLRNLRNKYAEDIRKGIPDIPRRVSGYNLDDLLPENNFNVARSLVGTECTCTIFLEATVRLINRPNKRSLVLLGYNDIFEAGDHVTEIMDHKPIGLEGMDNKLVNYMHKKELHEEDLGLLPDGNGWLLVEFGGESKEKADEKAKKMMADLKKNANGNTPSMKLYDDPDEESRVWEIRESGLGATAFVQGLPDMWPGWEDSAVAPEKVGDYLRDLRELFQKYDYHPSVYGHFGQGCIHCRVGFDLKSKTGIETYKKFVKEAADLVVSYGGSLSGEHGDGQARGPLLERMYGKKLMQAFHEFKEIWDPDWKMNPGKVIDPLPLDSDLRYGKNFRPGEHDETHFKYPKDKGSFHRATMRCVGVGECRKTNSGTMCPSYMVTRDEKQVTRGRAHLLWEMMQGKEIEGGWKSKKVKESLDLCLACKGCLSECPVSVDMATYKAEYFSHYYKNRIRPRSAYAFGIIDKYAQVASRFSDLTNFLTHSKITAPAFKKIGGIAQEREVPEFAKKPFTRSSEYDEKFTNLENTVMLWPDTFNNYFFPKVLDSAANILESAGFEVIVPERHYCCGRPLYDFGMLDMAKSYLQKILNGLSFFIQEDVPIIGLEASCIAVFRDELGNLFPNDNNAKRLQKNFKTLPEFIMEHEDRFKFKNLNTSALMHKHCHHNAVMGYDPDLKVLKKIGVDVNVPDAGCCGLAGSFGFEEGDKYEVSVKEGERVIWPAVRDMDDKYLITDGFSCREQIKHGTGKLPLHTAELIEKALIENKRKNKMNMKRKVVVITGASAGVGRAIAKEFAKQEAKILLVARGKDGLEGTKKEVEQLGGEAWIYEADVADADAVHAAADYAEKNIGPIDIWINNAMVSVFSMAKDMKPEEYKRVTEVTYLGQVYGTLAAIEKMKERNCGKIILIGSALAYRGIPLQSAYCGSKHAIQGFFESVRAELLHDGINIDLSIVHLPAMNTTQFGWVKSRFDKKPRPMGKIFQPEVAARAVVEVAESGERLRMVGFSTVQTVWGNKLAPDFLDHFMAENGVSGQLTDEPEDPNRQDNLWEPVPGDQGSHGEFDKKAQNYSIYDKLYENRKSLALVGGTIIGGALFKMLFGR</sequence>
<dbReference type="PANTHER" id="PTHR11748:SF119">
    <property type="entry name" value="D-2-HYDROXYGLUTARATE DEHYDROGENASE"/>
    <property type="match status" value="1"/>
</dbReference>
<dbReference type="InterPro" id="IPR017900">
    <property type="entry name" value="4Fe4S_Fe_S_CS"/>
</dbReference>
<evidence type="ECO:0000256" key="8">
    <source>
        <dbReference type="SAM" id="MobiDB-lite"/>
    </source>
</evidence>
<feature type="domain" description="FAD-binding PCMH-type" evidence="9">
    <location>
        <begin position="39"/>
        <end position="273"/>
    </location>
</feature>
<dbReference type="InterPro" id="IPR036291">
    <property type="entry name" value="NAD(P)-bd_dom_sf"/>
</dbReference>
<keyword evidence="3" id="KW-0479">Metal-binding</keyword>
<dbReference type="PROSITE" id="PS00061">
    <property type="entry name" value="ADH_SHORT"/>
    <property type="match status" value="1"/>
</dbReference>
<accession>A0A2R3Z8M4</accession>
<dbReference type="Pfam" id="PF02913">
    <property type="entry name" value="FAD-oxidase_C"/>
    <property type="match status" value="1"/>
</dbReference>
<dbReference type="Pfam" id="PF00106">
    <property type="entry name" value="adh_short"/>
    <property type="match status" value="1"/>
</dbReference>
<dbReference type="GO" id="GO:0004458">
    <property type="term" value="F:D-lactate dehydrogenase (cytochrome) activity"/>
    <property type="evidence" value="ECO:0007669"/>
    <property type="project" value="TreeGrafter"/>
</dbReference>
<comment type="cofactor">
    <cofactor evidence="1">
        <name>FAD</name>
        <dbReference type="ChEBI" id="CHEBI:57692"/>
    </cofactor>
</comment>
<evidence type="ECO:0000256" key="5">
    <source>
        <dbReference type="ARBA" id="ARBA00023002"/>
    </source>
</evidence>
<dbReference type="PANTHER" id="PTHR11748">
    <property type="entry name" value="D-LACTATE DEHYDROGENASE"/>
    <property type="match status" value="1"/>
</dbReference>
<dbReference type="SUPFAM" id="SSF46548">
    <property type="entry name" value="alpha-helical ferredoxin"/>
    <property type="match status" value="1"/>
</dbReference>
<evidence type="ECO:0000313" key="11">
    <source>
        <dbReference type="Proteomes" id="UP000241507"/>
    </source>
</evidence>
<dbReference type="EMBL" id="CP028136">
    <property type="protein sequence ID" value="AVR46627.1"/>
    <property type="molecule type" value="Genomic_DNA"/>
</dbReference>
<reference evidence="11" key="1">
    <citation type="submission" date="2018-03" db="EMBL/GenBank/DDBJ databases">
        <title>Gramella fulva sp. nov., isolated from a dry surface of tidal flat.</title>
        <authorList>
            <person name="Hwang S.H."/>
            <person name="Hwang W.M."/>
            <person name="Kang K."/>
            <person name="Ahn T.-Y."/>
        </authorList>
    </citation>
    <scope>NUCLEOTIDE SEQUENCE [LARGE SCALE GENOMIC DNA]</scope>
    <source>
        <strain evidence="11">SH35</strain>
    </source>
</reference>
<name>A0A2R3Z8M4_9FLAO</name>
<keyword evidence="7" id="KW-0411">Iron-sulfur</keyword>
<dbReference type="SUPFAM" id="SSF51735">
    <property type="entry name" value="NAD(P)-binding Rossmann-fold domains"/>
    <property type="match status" value="1"/>
</dbReference>
<dbReference type="Pfam" id="PF02754">
    <property type="entry name" value="CCG"/>
    <property type="match status" value="2"/>
</dbReference>
<dbReference type="SUPFAM" id="SSF56176">
    <property type="entry name" value="FAD-binding/transporter-associated domain-like"/>
    <property type="match status" value="1"/>
</dbReference>
<dbReference type="Gene3D" id="3.40.50.720">
    <property type="entry name" value="NAD(P)-binding Rossmann-like Domain"/>
    <property type="match status" value="1"/>
</dbReference>
<dbReference type="InterPro" id="IPR016164">
    <property type="entry name" value="FAD-linked_Oxase-like_C"/>
</dbReference>
<evidence type="ECO:0000313" key="10">
    <source>
        <dbReference type="EMBL" id="AVR46627.1"/>
    </source>
</evidence>
<dbReference type="GO" id="GO:0071949">
    <property type="term" value="F:FAD binding"/>
    <property type="evidence" value="ECO:0007669"/>
    <property type="project" value="InterPro"/>
</dbReference>
<dbReference type="OrthoDB" id="9767256at2"/>
<dbReference type="InterPro" id="IPR016169">
    <property type="entry name" value="FAD-bd_PCMH_sub2"/>
</dbReference>
<dbReference type="SUPFAM" id="SSF55103">
    <property type="entry name" value="FAD-linked oxidases, C-terminal domain"/>
    <property type="match status" value="1"/>
</dbReference>
<keyword evidence="11" id="KW-1185">Reference proteome</keyword>
<gene>
    <name evidence="10" type="ORF">C7S20_15905</name>
</gene>
<dbReference type="InterPro" id="IPR036318">
    <property type="entry name" value="FAD-bd_PCMH-like_sf"/>
</dbReference>
<dbReference type="GO" id="GO:0008720">
    <property type="term" value="F:D-lactate dehydrogenase (NAD+) activity"/>
    <property type="evidence" value="ECO:0007669"/>
    <property type="project" value="TreeGrafter"/>
</dbReference>
<organism evidence="10 11">
    <name type="scientific">Christiangramia fulva</name>
    <dbReference type="NCBI Taxonomy" id="2126553"/>
    <lineage>
        <taxon>Bacteria</taxon>
        <taxon>Pseudomonadati</taxon>
        <taxon>Bacteroidota</taxon>
        <taxon>Flavobacteriia</taxon>
        <taxon>Flavobacteriales</taxon>
        <taxon>Flavobacteriaceae</taxon>
        <taxon>Christiangramia</taxon>
    </lineage>
</organism>
<proteinExistence type="predicted"/>
<evidence type="ECO:0000256" key="6">
    <source>
        <dbReference type="ARBA" id="ARBA00023004"/>
    </source>
</evidence>
<feature type="region of interest" description="Disordered" evidence="8">
    <location>
        <begin position="1234"/>
        <end position="1264"/>
    </location>
</feature>
<dbReference type="Gene3D" id="3.30.70.2740">
    <property type="match status" value="1"/>
</dbReference>
<dbReference type="InterPro" id="IPR016166">
    <property type="entry name" value="FAD-bd_PCMH"/>
</dbReference>
<dbReference type="NCBIfam" id="NF005495">
    <property type="entry name" value="PRK07109.1"/>
    <property type="match status" value="1"/>
</dbReference>
<dbReference type="InterPro" id="IPR002347">
    <property type="entry name" value="SDR_fam"/>
</dbReference>
<keyword evidence="2" id="KW-0285">Flavoprotein</keyword>
<dbReference type="KEGG" id="grs:C7S20_15905"/>
<dbReference type="GO" id="GO:1903457">
    <property type="term" value="P:lactate catabolic process"/>
    <property type="evidence" value="ECO:0007669"/>
    <property type="project" value="TreeGrafter"/>
</dbReference>
<dbReference type="InterPro" id="IPR006094">
    <property type="entry name" value="Oxid_FAD_bind_N"/>
</dbReference>
<protein>
    <submittedName>
        <fullName evidence="10">FAD-binding oxidoreductase</fullName>
    </submittedName>
</protein>
<evidence type="ECO:0000256" key="4">
    <source>
        <dbReference type="ARBA" id="ARBA00022827"/>
    </source>
</evidence>
<evidence type="ECO:0000256" key="1">
    <source>
        <dbReference type="ARBA" id="ARBA00001974"/>
    </source>
</evidence>
<keyword evidence="4" id="KW-0274">FAD</keyword>
<evidence type="ECO:0000256" key="7">
    <source>
        <dbReference type="ARBA" id="ARBA00023014"/>
    </source>
</evidence>
<dbReference type="GO" id="GO:0046872">
    <property type="term" value="F:metal ion binding"/>
    <property type="evidence" value="ECO:0007669"/>
    <property type="project" value="UniProtKB-KW"/>
</dbReference>
<dbReference type="PRINTS" id="PR00081">
    <property type="entry name" value="GDHRDH"/>
</dbReference>
<dbReference type="Gene3D" id="3.30.43.10">
    <property type="entry name" value="Uridine Diphospho-n-acetylenolpyruvylglucosamine Reductase, domain 2"/>
    <property type="match status" value="1"/>
</dbReference>
<dbReference type="RefSeq" id="WP_107013399.1">
    <property type="nucleotide sequence ID" value="NZ_CP028136.1"/>
</dbReference>
<dbReference type="InterPro" id="IPR017896">
    <property type="entry name" value="4Fe4S_Fe-S-bd"/>
</dbReference>
<evidence type="ECO:0000259" key="9">
    <source>
        <dbReference type="PROSITE" id="PS51387"/>
    </source>
</evidence>
<dbReference type="Proteomes" id="UP000241507">
    <property type="component" value="Chromosome"/>
</dbReference>
<dbReference type="Gene3D" id="3.30.465.10">
    <property type="match status" value="1"/>
</dbReference>
<evidence type="ECO:0000256" key="2">
    <source>
        <dbReference type="ARBA" id="ARBA00022630"/>
    </source>
</evidence>
<dbReference type="InterPro" id="IPR016167">
    <property type="entry name" value="FAD-bd_PCMH_sub1"/>
</dbReference>
<keyword evidence="6" id="KW-0408">Iron</keyword>
<dbReference type="PROSITE" id="PS51387">
    <property type="entry name" value="FAD_PCMH"/>
    <property type="match status" value="1"/>
</dbReference>
<dbReference type="InterPro" id="IPR004113">
    <property type="entry name" value="FAD-bd_oxidored_4_C"/>
</dbReference>
<keyword evidence="5" id="KW-0560">Oxidoreductase</keyword>
<dbReference type="PROSITE" id="PS00198">
    <property type="entry name" value="4FE4S_FER_1"/>
    <property type="match status" value="1"/>
</dbReference>
<dbReference type="Pfam" id="PF01565">
    <property type="entry name" value="FAD_binding_4"/>
    <property type="match status" value="1"/>
</dbReference>
<evidence type="ECO:0000256" key="3">
    <source>
        <dbReference type="ARBA" id="ARBA00022723"/>
    </source>
</evidence>
<dbReference type="InterPro" id="IPR020904">
    <property type="entry name" value="Sc_DH/Rdtase_CS"/>
</dbReference>
<dbReference type="Pfam" id="PF13183">
    <property type="entry name" value="Fer4_8"/>
    <property type="match status" value="1"/>
</dbReference>
<dbReference type="GO" id="GO:0051536">
    <property type="term" value="F:iron-sulfur cluster binding"/>
    <property type="evidence" value="ECO:0007669"/>
    <property type="project" value="UniProtKB-KW"/>
</dbReference>
<dbReference type="InterPro" id="IPR057326">
    <property type="entry name" value="KR_dom"/>
</dbReference>